<keyword evidence="4" id="KW-0255">Endonuclease</keyword>
<dbReference type="Proteomes" id="UP000288805">
    <property type="component" value="Unassembled WGS sequence"/>
</dbReference>
<evidence type="ECO:0000256" key="2">
    <source>
        <dbReference type="ARBA" id="ARBA00022695"/>
    </source>
</evidence>
<proteinExistence type="predicted"/>
<comment type="caution">
    <text evidence="9">The sequence shown here is derived from an EMBL/GenBank/DDBJ whole genome shotgun (WGS) entry which is preliminary data.</text>
</comment>
<dbReference type="Gene3D" id="3.30.70.270">
    <property type="match status" value="1"/>
</dbReference>
<evidence type="ECO:0000256" key="3">
    <source>
        <dbReference type="ARBA" id="ARBA00022722"/>
    </source>
</evidence>
<name>A0A438G1U9_VITVI</name>
<dbReference type="InterPro" id="IPR021109">
    <property type="entry name" value="Peptidase_aspartic_dom_sf"/>
</dbReference>
<dbReference type="CDD" id="cd01647">
    <property type="entry name" value="RT_LTR"/>
    <property type="match status" value="1"/>
</dbReference>
<dbReference type="GO" id="GO:0016779">
    <property type="term" value="F:nucleotidyltransferase activity"/>
    <property type="evidence" value="ECO:0007669"/>
    <property type="project" value="UniProtKB-KW"/>
</dbReference>
<feature type="domain" description="Reverse transcriptase/retrotransposon-derived protein RNase H-like" evidence="8">
    <location>
        <begin position="589"/>
        <end position="685"/>
    </location>
</feature>
<protein>
    <submittedName>
        <fullName evidence="9">Retrovirus-related Pol polyprotein from transposon 17.6</fullName>
    </submittedName>
</protein>
<feature type="region of interest" description="Disordered" evidence="6">
    <location>
        <begin position="1"/>
        <end position="31"/>
    </location>
</feature>
<evidence type="ECO:0000256" key="1">
    <source>
        <dbReference type="ARBA" id="ARBA00022679"/>
    </source>
</evidence>
<evidence type="ECO:0000259" key="8">
    <source>
        <dbReference type="Pfam" id="PF17919"/>
    </source>
</evidence>
<feature type="region of interest" description="Disordered" evidence="6">
    <location>
        <begin position="127"/>
        <end position="219"/>
    </location>
</feature>
<dbReference type="CDD" id="cd09274">
    <property type="entry name" value="RNase_HI_RT_Ty3"/>
    <property type="match status" value="1"/>
</dbReference>
<evidence type="ECO:0000313" key="9">
    <source>
        <dbReference type="EMBL" id="RVW66183.1"/>
    </source>
</evidence>
<evidence type="ECO:0000256" key="6">
    <source>
        <dbReference type="SAM" id="MobiDB-lite"/>
    </source>
</evidence>
<dbReference type="Gene3D" id="3.10.10.10">
    <property type="entry name" value="HIV Type 1 Reverse Transcriptase, subunit A, domain 1"/>
    <property type="match status" value="1"/>
</dbReference>
<dbReference type="InterPro" id="IPR043502">
    <property type="entry name" value="DNA/RNA_pol_sf"/>
</dbReference>
<dbReference type="PANTHER" id="PTHR37984:SF5">
    <property type="entry name" value="PROTEIN NYNRIN-LIKE"/>
    <property type="match status" value="1"/>
</dbReference>
<dbReference type="InterPro" id="IPR050951">
    <property type="entry name" value="Retrovirus_Pol_polyprotein"/>
</dbReference>
<keyword evidence="3" id="KW-0540">Nuclease</keyword>
<feature type="compositionally biased region" description="Low complexity" evidence="6">
    <location>
        <begin position="146"/>
        <end position="188"/>
    </location>
</feature>
<dbReference type="AlphaFoldDB" id="A0A438G1U9"/>
<feature type="compositionally biased region" description="Basic and acidic residues" evidence="6">
    <location>
        <begin position="191"/>
        <end position="204"/>
    </location>
</feature>
<keyword evidence="5" id="KW-0511">Multifunctional enzyme</keyword>
<dbReference type="InterPro" id="IPR000477">
    <property type="entry name" value="RT_dom"/>
</dbReference>
<keyword evidence="1" id="KW-0808">Transferase</keyword>
<evidence type="ECO:0000256" key="4">
    <source>
        <dbReference type="ARBA" id="ARBA00022759"/>
    </source>
</evidence>
<feature type="domain" description="Reverse transcriptase" evidence="7">
    <location>
        <begin position="446"/>
        <end position="557"/>
    </location>
</feature>
<gene>
    <name evidence="9" type="primary">pol_406</name>
    <name evidence="9" type="ORF">CK203_047428</name>
</gene>
<evidence type="ECO:0000256" key="5">
    <source>
        <dbReference type="ARBA" id="ARBA00023268"/>
    </source>
</evidence>
<dbReference type="InterPro" id="IPR041577">
    <property type="entry name" value="RT_RNaseH_2"/>
</dbReference>
<accession>A0A438G1U9</accession>
<reference evidence="9 10" key="1">
    <citation type="journal article" date="2018" name="PLoS Genet.">
        <title>Population sequencing reveals clonal diversity and ancestral inbreeding in the grapevine cultivar Chardonnay.</title>
        <authorList>
            <person name="Roach M.J."/>
            <person name="Johnson D.L."/>
            <person name="Bohlmann J."/>
            <person name="van Vuuren H.J."/>
            <person name="Jones S.J."/>
            <person name="Pretorius I.S."/>
            <person name="Schmidt S.A."/>
            <person name="Borneman A.R."/>
        </authorList>
    </citation>
    <scope>NUCLEOTIDE SEQUENCE [LARGE SCALE GENOMIC DNA]</scope>
    <source>
        <strain evidence="10">cv. Chardonnay</strain>
        <tissue evidence="9">Leaf</tissue>
    </source>
</reference>
<dbReference type="InterPro" id="IPR043128">
    <property type="entry name" value="Rev_trsase/Diguanyl_cyclase"/>
</dbReference>
<dbReference type="SUPFAM" id="SSF56672">
    <property type="entry name" value="DNA/RNA polymerases"/>
    <property type="match status" value="1"/>
</dbReference>
<evidence type="ECO:0000313" key="10">
    <source>
        <dbReference type="Proteomes" id="UP000288805"/>
    </source>
</evidence>
<evidence type="ECO:0000259" key="7">
    <source>
        <dbReference type="Pfam" id="PF00078"/>
    </source>
</evidence>
<organism evidence="9 10">
    <name type="scientific">Vitis vinifera</name>
    <name type="common">Grape</name>
    <dbReference type="NCBI Taxonomy" id="29760"/>
    <lineage>
        <taxon>Eukaryota</taxon>
        <taxon>Viridiplantae</taxon>
        <taxon>Streptophyta</taxon>
        <taxon>Embryophyta</taxon>
        <taxon>Tracheophyta</taxon>
        <taxon>Spermatophyta</taxon>
        <taxon>Magnoliopsida</taxon>
        <taxon>eudicotyledons</taxon>
        <taxon>Gunneridae</taxon>
        <taxon>Pentapetalae</taxon>
        <taxon>rosids</taxon>
        <taxon>Vitales</taxon>
        <taxon>Vitaceae</taxon>
        <taxon>Viteae</taxon>
        <taxon>Vitis</taxon>
    </lineage>
</organism>
<dbReference type="GO" id="GO:0004519">
    <property type="term" value="F:endonuclease activity"/>
    <property type="evidence" value="ECO:0007669"/>
    <property type="project" value="UniProtKB-KW"/>
</dbReference>
<dbReference type="Pfam" id="PF17919">
    <property type="entry name" value="RT_RNaseH_2"/>
    <property type="match status" value="1"/>
</dbReference>
<dbReference type="Gene3D" id="2.40.70.10">
    <property type="entry name" value="Acid Proteases"/>
    <property type="match status" value="1"/>
</dbReference>
<dbReference type="EMBL" id="QGNW01000683">
    <property type="protein sequence ID" value="RVW66183.1"/>
    <property type="molecule type" value="Genomic_DNA"/>
</dbReference>
<sequence>MEDTEEFNSNNNRPRPPVQGQRTMRELLNPPRTSALKKEISNFKAMEDEKFFACMAPPMKQLLETMCGGDFMNKNPDEAFQFLDYVAGEHGVQSCPTLPAVQDMFTEQANALGTYKQYSSNSPYSNTYNPSWRNHPNLSWRGGNNGQFQQQGNRFQGNQTNGQQGFQPQGMPSQNFQQQHQASSSNSSLEDMMREFIQKQDKPQPQKNPRGVNEVSEVQKEDCNAVITLRNGKEYEGPKLPVSEEDIPARDEPTVEKIEGLKLSKKAFLTEQVSAIIENKAMVKYKDPGCPTISVQIGDSFVEKALLDLGASVNLLPYSIYKQLGLGELKATTITLSLADLEMNVFNLCKQPMDHDDVENEEACLIEALVQEHTEKVENDEESKKEEVEISKPELKPLPHGLKYVYLEANEENLCSWVSPAQVVPKKSGITVMKNDEGELIPTRLTTGYFQIAIALEDQEKTTFTCPFGTYAYRRMPFGLCNAPATFQRCMLSIFSDMVERIMEVFMDDLTVYGKTFDDCLLNLKKVLKRCIENDLVLNWEKCHFMATSGVVLGHIISKEGIQVDPAKIELISKLPSPTTVKEDAEFIWTKACQEAFKRLKSLLTTAPIVRSPNWSLPFELMCDASDYAVGAVLGQREDGKPYVVYYASKTLNDAQKNYTTTEKELLAVVFALDKFRNYLLGTSIDKQGVENVVADHLSRVKVESHFEEAQINDEFPDDALCAVEKLPWFANIVNYLATGELPSEWNMETKKYFLSGKTLCLG</sequence>
<dbReference type="PANTHER" id="PTHR37984">
    <property type="entry name" value="PROTEIN CBG26694"/>
    <property type="match status" value="1"/>
</dbReference>
<keyword evidence="4" id="KW-0378">Hydrolase</keyword>
<dbReference type="Gene3D" id="3.10.20.370">
    <property type="match status" value="1"/>
</dbReference>
<dbReference type="Pfam" id="PF00078">
    <property type="entry name" value="RVT_1"/>
    <property type="match status" value="1"/>
</dbReference>
<keyword evidence="2" id="KW-0548">Nucleotidyltransferase</keyword>
<dbReference type="FunFam" id="3.10.20.370:FF:000001">
    <property type="entry name" value="Retrovirus-related Pol polyprotein from transposon 17.6-like protein"/>
    <property type="match status" value="1"/>
</dbReference>